<evidence type="ECO:0000259" key="2">
    <source>
        <dbReference type="Pfam" id="PF02221"/>
    </source>
</evidence>
<accession>A0A8S3Z2G9</accession>
<keyword evidence="1" id="KW-0732">Signal</keyword>
<protein>
    <recommendedName>
        <fullName evidence="2">MD-2-related lipid-recognition domain-containing protein</fullName>
    </recommendedName>
</protein>
<dbReference type="Gene3D" id="2.60.40.770">
    <property type="match status" value="1"/>
</dbReference>
<dbReference type="Proteomes" id="UP000678393">
    <property type="component" value="Unassembled WGS sequence"/>
</dbReference>
<sequence length="164" mass="18134">MMKLLLVVLCVAYASSRDIKLVEEMSVVNSDVSSENDFGVFTNCGKSQLSGMWTPKVISTHGQVTVDVNFTAPYDMDGGFADVAVYRHADHVKVVEYGTPFSCEEIVKYIPCPLKKGQVITLHNTIPDLSQLSGYQGVFDIETYVNNDDDQQLLCVRATVTVTR</sequence>
<proteinExistence type="predicted"/>
<keyword evidence="4" id="KW-1185">Reference proteome</keyword>
<dbReference type="SUPFAM" id="SSF81296">
    <property type="entry name" value="E set domains"/>
    <property type="match status" value="1"/>
</dbReference>
<reference evidence="3" key="1">
    <citation type="submission" date="2021-04" db="EMBL/GenBank/DDBJ databases">
        <authorList>
            <consortium name="Molecular Ecology Group"/>
        </authorList>
    </citation>
    <scope>NUCLEOTIDE SEQUENCE</scope>
</reference>
<dbReference type="EMBL" id="CAJHNH020001559">
    <property type="protein sequence ID" value="CAG5123594.1"/>
    <property type="molecule type" value="Genomic_DNA"/>
</dbReference>
<dbReference type="InterPro" id="IPR003172">
    <property type="entry name" value="ML_dom"/>
</dbReference>
<comment type="caution">
    <text evidence="3">The sequence shown here is derived from an EMBL/GenBank/DDBJ whole genome shotgun (WGS) entry which is preliminary data.</text>
</comment>
<name>A0A8S3Z2G9_9EUPU</name>
<evidence type="ECO:0000313" key="4">
    <source>
        <dbReference type="Proteomes" id="UP000678393"/>
    </source>
</evidence>
<evidence type="ECO:0000256" key="1">
    <source>
        <dbReference type="SAM" id="SignalP"/>
    </source>
</evidence>
<dbReference type="Pfam" id="PF02221">
    <property type="entry name" value="E1_DerP2_DerF2"/>
    <property type="match status" value="1"/>
</dbReference>
<dbReference type="InterPro" id="IPR014756">
    <property type="entry name" value="Ig_E-set"/>
</dbReference>
<organism evidence="3 4">
    <name type="scientific">Candidula unifasciata</name>
    <dbReference type="NCBI Taxonomy" id="100452"/>
    <lineage>
        <taxon>Eukaryota</taxon>
        <taxon>Metazoa</taxon>
        <taxon>Spiralia</taxon>
        <taxon>Lophotrochozoa</taxon>
        <taxon>Mollusca</taxon>
        <taxon>Gastropoda</taxon>
        <taxon>Heterobranchia</taxon>
        <taxon>Euthyneura</taxon>
        <taxon>Panpulmonata</taxon>
        <taxon>Eupulmonata</taxon>
        <taxon>Stylommatophora</taxon>
        <taxon>Helicina</taxon>
        <taxon>Helicoidea</taxon>
        <taxon>Geomitridae</taxon>
        <taxon>Candidula</taxon>
    </lineage>
</organism>
<feature type="chain" id="PRO_5035817941" description="MD-2-related lipid-recognition domain-containing protein" evidence="1">
    <location>
        <begin position="17"/>
        <end position="164"/>
    </location>
</feature>
<feature type="signal peptide" evidence="1">
    <location>
        <begin position="1"/>
        <end position="16"/>
    </location>
</feature>
<gene>
    <name evidence="3" type="ORF">CUNI_LOCUS9152</name>
</gene>
<dbReference type="AlphaFoldDB" id="A0A8S3Z2G9"/>
<feature type="domain" description="MD-2-related lipid-recognition" evidence="2">
    <location>
        <begin position="56"/>
        <end position="161"/>
    </location>
</feature>
<evidence type="ECO:0000313" key="3">
    <source>
        <dbReference type="EMBL" id="CAG5123594.1"/>
    </source>
</evidence>